<dbReference type="InterPro" id="IPR001680">
    <property type="entry name" value="WD40_rpt"/>
</dbReference>
<dbReference type="eggNOG" id="KOG0315">
    <property type="taxonomic scope" value="Eukaryota"/>
</dbReference>
<organism evidence="7 8">
    <name type="scientific">Candida tropicalis (strain ATCC MYA-3404 / T1)</name>
    <name type="common">Yeast</name>
    <dbReference type="NCBI Taxonomy" id="294747"/>
    <lineage>
        <taxon>Eukaryota</taxon>
        <taxon>Fungi</taxon>
        <taxon>Dikarya</taxon>
        <taxon>Ascomycota</taxon>
        <taxon>Saccharomycotina</taxon>
        <taxon>Pichiomycetes</taxon>
        <taxon>Debaryomycetaceae</taxon>
        <taxon>Candida/Lodderomyces clade</taxon>
        <taxon>Candida</taxon>
    </lineage>
</organism>
<dbReference type="RefSeq" id="XP_002545841.1">
    <property type="nucleotide sequence ID" value="XM_002545795.1"/>
</dbReference>
<keyword evidence="8" id="KW-1185">Reference proteome</keyword>
<dbReference type="InterPro" id="IPR015943">
    <property type="entry name" value="WD40/YVTN_repeat-like_dom_sf"/>
</dbReference>
<dbReference type="InterPro" id="IPR020472">
    <property type="entry name" value="WD40_PAC1"/>
</dbReference>
<protein>
    <recommendedName>
        <fullName evidence="2">Target of rapamycin complex subunit LST8</fullName>
    </recommendedName>
</protein>
<dbReference type="GO" id="GO:0031505">
    <property type="term" value="P:fungal-type cell wall organization"/>
    <property type="evidence" value="ECO:0007669"/>
    <property type="project" value="EnsemblFungi"/>
</dbReference>
<feature type="repeat" description="WD" evidence="5">
    <location>
        <begin position="137"/>
        <end position="178"/>
    </location>
</feature>
<dbReference type="GeneID" id="8296845"/>
<evidence type="ECO:0000313" key="8">
    <source>
        <dbReference type="Proteomes" id="UP000002037"/>
    </source>
</evidence>
<evidence type="ECO:0000256" key="2">
    <source>
        <dbReference type="ARBA" id="ARBA00018867"/>
    </source>
</evidence>
<dbReference type="PRINTS" id="PR00320">
    <property type="entry name" value="GPROTEINBRPT"/>
</dbReference>
<dbReference type="GO" id="GO:0031931">
    <property type="term" value="C:TORC1 complex"/>
    <property type="evidence" value="ECO:0007669"/>
    <property type="project" value="EnsemblFungi"/>
</dbReference>
<dbReference type="KEGG" id="ctp:CTRG_00622"/>
<dbReference type="GO" id="GO:0034399">
    <property type="term" value="C:nuclear periphery"/>
    <property type="evidence" value="ECO:0007669"/>
    <property type="project" value="EnsemblFungi"/>
</dbReference>
<evidence type="ECO:0000256" key="1">
    <source>
        <dbReference type="ARBA" id="ARBA00009890"/>
    </source>
</evidence>
<feature type="compositionally biased region" description="Low complexity" evidence="6">
    <location>
        <begin position="71"/>
        <end position="133"/>
    </location>
</feature>
<evidence type="ECO:0000256" key="6">
    <source>
        <dbReference type="SAM" id="MobiDB-lite"/>
    </source>
</evidence>
<dbReference type="GO" id="GO:0030950">
    <property type="term" value="P:establishment or maintenance of actin cytoskeleton polarity"/>
    <property type="evidence" value="ECO:0007669"/>
    <property type="project" value="EnsemblFungi"/>
</dbReference>
<keyword evidence="3 5" id="KW-0853">WD repeat</keyword>
<gene>
    <name evidence="7" type="ORF">CTRG_00622</name>
</gene>
<evidence type="ECO:0000313" key="7">
    <source>
        <dbReference type="EMBL" id="EER35883.1"/>
    </source>
</evidence>
<proteinExistence type="inferred from homology"/>
<feature type="repeat" description="WD" evidence="5">
    <location>
        <begin position="269"/>
        <end position="310"/>
    </location>
</feature>
<dbReference type="InterPro" id="IPR011047">
    <property type="entry name" value="Quinoprotein_ADH-like_sf"/>
</dbReference>
<feature type="repeat" description="WD" evidence="5">
    <location>
        <begin position="1"/>
        <end position="27"/>
    </location>
</feature>
<dbReference type="GO" id="GO:0031932">
    <property type="term" value="C:TORC2 complex"/>
    <property type="evidence" value="ECO:0007669"/>
    <property type="project" value="EnsemblFungi"/>
</dbReference>
<dbReference type="Gene3D" id="2.130.10.10">
    <property type="entry name" value="YVTN repeat-like/Quinoprotein amine dehydrogenase"/>
    <property type="match status" value="2"/>
</dbReference>
<dbReference type="OrthoDB" id="400at2759"/>
<dbReference type="GO" id="GO:0000329">
    <property type="term" value="C:fungal-type vacuole membrane"/>
    <property type="evidence" value="ECO:0007669"/>
    <property type="project" value="EnsemblFungi"/>
</dbReference>
<dbReference type="Proteomes" id="UP000002037">
    <property type="component" value="Unassembled WGS sequence"/>
</dbReference>
<dbReference type="InterPro" id="IPR037588">
    <property type="entry name" value="MLST8"/>
</dbReference>
<sequence length="369" mass="40737">MSVILTSAGYDHTIRFWDALTGVCSRTIQHTESQVNRLEITSDKRFLAAAGNPYVRLYDIRQTGNSGNGPNGNINTGSSSSSTNASTNVTNNTTTTTIANNNNANNNNNNNPNAMVGPPSTSNTGQNNSNNNPVMTFEGHTTNVTSLQFQADNKWMVTSSEDGTVKVWDVRSPSVQRNYKHHCPVNEVVIHPNQGELISCDQDGNIKVWDLGENQCTHHLIPEDDVPINSLSVASDGSMLVAGNSKGNCYVWKMQNQKDLTNLTPVTKFRSHSKYITRVLLSTDMKHLATCSADHTARIWSTEQNFNLETTLQGHQRWVWDCAFSADSAYLVTACSDHYVRLWDLSNSETVRQYNGHHKGAVCVALNDV</sequence>
<dbReference type="CDD" id="cd00200">
    <property type="entry name" value="WD40"/>
    <property type="match status" value="1"/>
</dbReference>
<feature type="repeat" description="WD" evidence="5">
    <location>
        <begin position="221"/>
        <end position="262"/>
    </location>
</feature>
<comment type="similarity">
    <text evidence="1">Belongs to the WD repeat LST8 family.</text>
</comment>
<accession>C5M3I3</accession>
<dbReference type="PANTHER" id="PTHR19842">
    <property type="entry name" value="G BETA-LIKE PROTEIN GBL"/>
    <property type="match status" value="1"/>
</dbReference>
<name>C5M3I3_CANTT</name>
<reference evidence="7 8" key="1">
    <citation type="journal article" date="2009" name="Nature">
        <title>Evolution of pathogenicity and sexual reproduction in eight Candida genomes.</title>
        <authorList>
            <person name="Butler G."/>
            <person name="Rasmussen M.D."/>
            <person name="Lin M.F."/>
            <person name="Santos M.A."/>
            <person name="Sakthikumar S."/>
            <person name="Munro C.A."/>
            <person name="Rheinbay E."/>
            <person name="Grabherr M."/>
            <person name="Forche A."/>
            <person name="Reedy J.L."/>
            <person name="Agrafioti I."/>
            <person name="Arnaud M.B."/>
            <person name="Bates S."/>
            <person name="Brown A.J."/>
            <person name="Brunke S."/>
            <person name="Costanzo M.C."/>
            <person name="Fitzpatrick D.A."/>
            <person name="de Groot P.W."/>
            <person name="Harris D."/>
            <person name="Hoyer L.L."/>
            <person name="Hube B."/>
            <person name="Klis F.M."/>
            <person name="Kodira C."/>
            <person name="Lennard N."/>
            <person name="Logue M.E."/>
            <person name="Martin R."/>
            <person name="Neiman A.M."/>
            <person name="Nikolaou E."/>
            <person name="Quail M.A."/>
            <person name="Quinn J."/>
            <person name="Santos M.C."/>
            <person name="Schmitzberger F.F."/>
            <person name="Sherlock G."/>
            <person name="Shah P."/>
            <person name="Silverstein K.A."/>
            <person name="Skrzypek M.S."/>
            <person name="Soll D."/>
            <person name="Staggs R."/>
            <person name="Stansfield I."/>
            <person name="Stumpf M.P."/>
            <person name="Sudbery P.E."/>
            <person name="Srikantha T."/>
            <person name="Zeng Q."/>
            <person name="Berman J."/>
            <person name="Berriman M."/>
            <person name="Heitman J."/>
            <person name="Gow N.A."/>
            <person name="Lorenz M.C."/>
            <person name="Birren B.W."/>
            <person name="Kellis M."/>
            <person name="Cuomo C.A."/>
        </authorList>
    </citation>
    <scope>NUCLEOTIDE SEQUENCE [LARGE SCALE GENOMIC DNA]</scope>
    <source>
        <strain evidence="8">ATCC MYA-3404 / T1</strain>
    </source>
</reference>
<dbReference type="SUPFAM" id="SSF50998">
    <property type="entry name" value="Quinoprotein alcohol dehydrogenase-like"/>
    <property type="match status" value="1"/>
</dbReference>
<keyword evidence="4" id="KW-0677">Repeat</keyword>
<dbReference type="EMBL" id="GG692395">
    <property type="protein sequence ID" value="EER35883.1"/>
    <property type="molecule type" value="Genomic_DNA"/>
</dbReference>
<dbReference type="GO" id="GO:0010008">
    <property type="term" value="C:endosome membrane"/>
    <property type="evidence" value="ECO:0007669"/>
    <property type="project" value="EnsemblFungi"/>
</dbReference>
<dbReference type="GO" id="GO:0043539">
    <property type="term" value="F:protein serine/threonine kinase activator activity"/>
    <property type="evidence" value="ECO:0007669"/>
    <property type="project" value="EnsemblFungi"/>
</dbReference>
<dbReference type="PROSITE" id="PS50082">
    <property type="entry name" value="WD_REPEATS_2"/>
    <property type="match status" value="6"/>
</dbReference>
<dbReference type="GO" id="GO:0038202">
    <property type="term" value="P:TORC1 signaling"/>
    <property type="evidence" value="ECO:0007669"/>
    <property type="project" value="EnsemblFungi"/>
</dbReference>
<feature type="repeat" description="WD" evidence="5">
    <location>
        <begin position="312"/>
        <end position="353"/>
    </location>
</feature>
<dbReference type="PROSITE" id="PS00678">
    <property type="entry name" value="WD_REPEATS_1"/>
    <property type="match status" value="3"/>
</dbReference>
<feature type="region of interest" description="Disordered" evidence="6">
    <location>
        <begin position="61"/>
        <end position="134"/>
    </location>
</feature>
<feature type="repeat" description="WD" evidence="5">
    <location>
        <begin position="178"/>
        <end position="219"/>
    </location>
</feature>
<dbReference type="AlphaFoldDB" id="C5M3I3"/>
<dbReference type="PANTHER" id="PTHR19842:SF0">
    <property type="entry name" value="TARGET OF RAPAMYCIN COMPLEX SUBUNIT LST8"/>
    <property type="match status" value="1"/>
</dbReference>
<dbReference type="HOGENOM" id="CLU_000288_57_5_1"/>
<evidence type="ECO:0000256" key="3">
    <source>
        <dbReference type="ARBA" id="ARBA00022574"/>
    </source>
</evidence>
<dbReference type="GO" id="GO:0032956">
    <property type="term" value="P:regulation of actin cytoskeleton organization"/>
    <property type="evidence" value="ECO:0007669"/>
    <property type="project" value="TreeGrafter"/>
</dbReference>
<dbReference type="SMART" id="SM00320">
    <property type="entry name" value="WD40"/>
    <property type="match status" value="6"/>
</dbReference>
<dbReference type="GO" id="GO:0031930">
    <property type="term" value="P:mitochondria-nucleus signaling pathway"/>
    <property type="evidence" value="ECO:0007669"/>
    <property type="project" value="EnsemblFungi"/>
</dbReference>
<dbReference type="Pfam" id="PF00400">
    <property type="entry name" value="WD40"/>
    <property type="match status" value="6"/>
</dbReference>
<dbReference type="STRING" id="294747.C5M3I3"/>
<dbReference type="InterPro" id="IPR019775">
    <property type="entry name" value="WD40_repeat_CS"/>
</dbReference>
<dbReference type="GO" id="GO:0000139">
    <property type="term" value="C:Golgi membrane"/>
    <property type="evidence" value="ECO:0007669"/>
    <property type="project" value="EnsemblFungi"/>
</dbReference>
<evidence type="ECO:0000256" key="4">
    <source>
        <dbReference type="ARBA" id="ARBA00022737"/>
    </source>
</evidence>
<dbReference type="PROSITE" id="PS50294">
    <property type="entry name" value="WD_REPEATS_REGION"/>
    <property type="match status" value="4"/>
</dbReference>
<evidence type="ECO:0000256" key="5">
    <source>
        <dbReference type="PROSITE-ProRule" id="PRU00221"/>
    </source>
</evidence>
<dbReference type="VEuPathDB" id="FungiDB:CTRG_00622"/>
<dbReference type="GO" id="GO:0001558">
    <property type="term" value="P:regulation of cell growth"/>
    <property type="evidence" value="ECO:0007669"/>
    <property type="project" value="EnsemblFungi"/>
</dbReference>